<keyword evidence="1" id="KW-0732">Signal</keyword>
<reference evidence="2 3" key="1">
    <citation type="journal article" date="2010" name="Nature">
        <title>The Ectocarpus genome and the independent evolution of multicellularity in brown algae.</title>
        <authorList>
            <person name="Cock J.M."/>
            <person name="Sterck L."/>
            <person name="Rouze P."/>
            <person name="Scornet D."/>
            <person name="Allen A.E."/>
            <person name="Amoutzias G."/>
            <person name="Anthouard V."/>
            <person name="Artiguenave F."/>
            <person name="Aury J.M."/>
            <person name="Badger J.H."/>
            <person name="Beszteri B."/>
            <person name="Billiau K."/>
            <person name="Bonnet E."/>
            <person name="Bothwell J.H."/>
            <person name="Bowler C."/>
            <person name="Boyen C."/>
            <person name="Brownlee C."/>
            <person name="Carrano C.J."/>
            <person name="Charrier B."/>
            <person name="Cho G.Y."/>
            <person name="Coelho S.M."/>
            <person name="Collen J."/>
            <person name="Corre E."/>
            <person name="Da Silva C."/>
            <person name="Delage L."/>
            <person name="Delaroque N."/>
            <person name="Dittami S.M."/>
            <person name="Doulbeau S."/>
            <person name="Elias M."/>
            <person name="Farnham G."/>
            <person name="Gachon C.M."/>
            <person name="Gschloessl B."/>
            <person name="Heesch S."/>
            <person name="Jabbari K."/>
            <person name="Jubin C."/>
            <person name="Kawai H."/>
            <person name="Kimura K."/>
            <person name="Kloareg B."/>
            <person name="Kupper F.C."/>
            <person name="Lang D."/>
            <person name="Le Bail A."/>
            <person name="Leblanc C."/>
            <person name="Lerouge P."/>
            <person name="Lohr M."/>
            <person name="Lopez P.J."/>
            <person name="Martens C."/>
            <person name="Maumus F."/>
            <person name="Michel G."/>
            <person name="Miranda-Saavedra D."/>
            <person name="Morales J."/>
            <person name="Moreau H."/>
            <person name="Motomura T."/>
            <person name="Nagasato C."/>
            <person name="Napoli C.A."/>
            <person name="Nelson D.R."/>
            <person name="Nyvall-Collen P."/>
            <person name="Peters A.F."/>
            <person name="Pommier C."/>
            <person name="Potin P."/>
            <person name="Poulain J."/>
            <person name="Quesneville H."/>
            <person name="Read B."/>
            <person name="Rensing S.A."/>
            <person name="Ritter A."/>
            <person name="Rousvoal S."/>
            <person name="Samanta M."/>
            <person name="Samson G."/>
            <person name="Schroeder D.C."/>
            <person name="Segurens B."/>
            <person name="Strittmatter M."/>
            <person name="Tonon T."/>
            <person name="Tregear J.W."/>
            <person name="Valentin K."/>
            <person name="von Dassow P."/>
            <person name="Yamagishi T."/>
            <person name="Van de Peer Y."/>
            <person name="Wincker P."/>
        </authorList>
    </citation>
    <scope>NUCLEOTIDE SEQUENCE [LARGE SCALE GENOMIC DNA]</scope>
    <source>
        <strain evidence="3">Ec32 / CCAP1310/4</strain>
    </source>
</reference>
<dbReference type="OrthoDB" id="10469676at2759"/>
<dbReference type="Proteomes" id="UP000002630">
    <property type="component" value="Linkage Group LG23"/>
</dbReference>
<feature type="signal peptide" evidence="1">
    <location>
        <begin position="1"/>
        <end position="18"/>
    </location>
</feature>
<organism evidence="2 3">
    <name type="scientific">Ectocarpus siliculosus</name>
    <name type="common">Brown alga</name>
    <name type="synonym">Conferva siliculosa</name>
    <dbReference type="NCBI Taxonomy" id="2880"/>
    <lineage>
        <taxon>Eukaryota</taxon>
        <taxon>Sar</taxon>
        <taxon>Stramenopiles</taxon>
        <taxon>Ochrophyta</taxon>
        <taxon>PX clade</taxon>
        <taxon>Phaeophyceae</taxon>
        <taxon>Ectocarpales</taxon>
        <taxon>Ectocarpaceae</taxon>
        <taxon>Ectocarpus</taxon>
    </lineage>
</organism>
<dbReference type="InParanoid" id="D7FIB8"/>
<evidence type="ECO:0000313" key="3">
    <source>
        <dbReference type="Proteomes" id="UP000002630"/>
    </source>
</evidence>
<dbReference type="AlphaFoldDB" id="D7FIB8"/>
<protein>
    <submittedName>
        <fullName evidence="2">Uncharacterized protein</fullName>
    </submittedName>
</protein>
<evidence type="ECO:0000256" key="1">
    <source>
        <dbReference type="SAM" id="SignalP"/>
    </source>
</evidence>
<gene>
    <name evidence="2" type="ORF">Esi_0119_0037</name>
</gene>
<keyword evidence="3" id="KW-1185">Reference proteome</keyword>
<feature type="chain" id="PRO_5003095443" evidence="1">
    <location>
        <begin position="19"/>
        <end position="233"/>
    </location>
</feature>
<dbReference type="EMBL" id="FN647870">
    <property type="protein sequence ID" value="CBJ28742.1"/>
    <property type="molecule type" value="Genomic_DNA"/>
</dbReference>
<evidence type="ECO:0000313" key="2">
    <source>
        <dbReference type="EMBL" id="CBJ28742.1"/>
    </source>
</evidence>
<name>D7FIB8_ECTSI</name>
<sequence>MALSSLPRFMTVLVLAAAAIVQAPQRTLVAAATTTTTSSAVDVCEDSNLACAEDTVCSACRETASSNTDGFQQCIANYVYSASICTNQDTVCSACRETASSNTDGFEQCIANYVYSASICTNQAAQACCQAEASSTDCLANKFYVAYYDCRLVNDVVGEECTGLSCAAVGTSAPTPVGGVVDPTMSPTVVDDDPTAVDADWAARTVPLGVKNTAVAAVFATAGLLVALPAALI</sequence>
<proteinExistence type="predicted"/>
<accession>D7FIB8</accession>
<dbReference type="EMBL" id="FN649748">
    <property type="protein sequence ID" value="CBJ28742.1"/>
    <property type="molecule type" value="Genomic_DNA"/>
</dbReference>